<comment type="subcellular location">
    <subcellularLocation>
        <location evidence="1">Membrane</location>
        <topology evidence="1">Multi-pass membrane protein</topology>
    </subcellularLocation>
</comment>
<keyword evidence="2 9" id="KW-0812">Transmembrane</keyword>
<dbReference type="GO" id="GO:0006935">
    <property type="term" value="P:chemotaxis"/>
    <property type="evidence" value="ECO:0007669"/>
    <property type="project" value="InterPro"/>
</dbReference>
<comment type="caution">
    <text evidence="13">The sequence shown here is derived from an EMBL/GenBank/DDBJ whole genome shotgun (WGS) entry which is preliminary data.</text>
</comment>
<name>A0A085TD18_VIBCL</name>
<feature type="transmembrane region" description="Helical" evidence="9">
    <location>
        <begin position="272"/>
        <end position="297"/>
    </location>
</feature>
<keyword evidence="3 9" id="KW-1133">Transmembrane helix</keyword>
<evidence type="ECO:0000259" key="11">
    <source>
        <dbReference type="PROSITE" id="PS50885"/>
    </source>
</evidence>
<accession>A0A085TD18</accession>
<dbReference type="CDD" id="cd06225">
    <property type="entry name" value="HAMP"/>
    <property type="match status" value="1"/>
</dbReference>
<evidence type="ECO:0000313" key="15">
    <source>
        <dbReference type="Proteomes" id="UP000319979"/>
    </source>
</evidence>
<evidence type="ECO:0000256" key="3">
    <source>
        <dbReference type="ARBA" id="ARBA00022989"/>
    </source>
</evidence>
<dbReference type="GO" id="GO:0007165">
    <property type="term" value="P:signal transduction"/>
    <property type="evidence" value="ECO:0007669"/>
    <property type="project" value="UniProtKB-KW"/>
</dbReference>
<evidence type="ECO:0000256" key="9">
    <source>
        <dbReference type="SAM" id="Phobius"/>
    </source>
</evidence>
<proteinExistence type="inferred from homology"/>
<keyword evidence="4 9" id="KW-0472">Membrane</keyword>
<reference evidence="14 17" key="1">
    <citation type="submission" date="2019-06" db="EMBL/GenBank/DDBJ databases">
        <title>Vibrio cholerae phylogeny based on whole-genome sequencing reveals genetic diversity and population strucutre.</title>
        <authorList>
            <person name="Zhiqiu Y."/>
            <person name="Bin L."/>
            <person name="Lingyan J."/>
        </authorList>
    </citation>
    <scope>NUCLEOTIDE SEQUENCE [LARGE SCALE GENOMIC DNA]</scope>
    <source>
        <strain evidence="14 17">N2814</strain>
    </source>
</reference>
<evidence type="ECO:0000313" key="14">
    <source>
        <dbReference type="EMBL" id="TXX65426.1"/>
    </source>
</evidence>
<reference evidence="12 16" key="3">
    <citation type="submission" date="2019-09" db="EMBL/GenBank/DDBJ databases">
        <authorList>
            <person name="Kritzky A."/>
            <person name="Schelkanova E.Y."/>
            <person name="Alkhova Z.V."/>
            <person name="Smirnova N.I."/>
        </authorList>
    </citation>
    <scope>NUCLEOTIDE SEQUENCE [LARGE SCALE GENOMIC DNA]</scope>
    <source>
        <strain evidence="12 16">M1526</strain>
    </source>
</reference>
<keyword evidence="8" id="KW-0175">Coiled coil</keyword>
<dbReference type="EMBL" id="VIOS01000029">
    <property type="protein sequence ID" value="TQP14014.1"/>
    <property type="molecule type" value="Genomic_DNA"/>
</dbReference>
<dbReference type="PROSITE" id="PS50111">
    <property type="entry name" value="CHEMOTAXIS_TRANSDUC_2"/>
    <property type="match status" value="1"/>
</dbReference>
<evidence type="ECO:0000259" key="10">
    <source>
        <dbReference type="PROSITE" id="PS50111"/>
    </source>
</evidence>
<evidence type="ECO:0000313" key="13">
    <source>
        <dbReference type="EMBL" id="TQP14014.1"/>
    </source>
</evidence>
<dbReference type="Pfam" id="PF00015">
    <property type="entry name" value="MCPsignal"/>
    <property type="match status" value="1"/>
</dbReference>
<dbReference type="SMART" id="SM00283">
    <property type="entry name" value="MA"/>
    <property type="match status" value="1"/>
</dbReference>
<evidence type="ECO:0000313" key="17">
    <source>
        <dbReference type="Proteomes" id="UP000323819"/>
    </source>
</evidence>
<evidence type="ECO:0000256" key="8">
    <source>
        <dbReference type="SAM" id="Coils"/>
    </source>
</evidence>
<reference evidence="13 15" key="2">
    <citation type="submission" date="2019-07" db="EMBL/GenBank/DDBJ databases">
        <title>Phenotypic and genotypic antimicrobial resistance traits of Vibrio cholerae non-O1/non-O139 isolated from a large Austrian lake frequently associated with cases of infection.</title>
        <authorList>
            <person name="Lepuschitz S."/>
            <person name="Baron S."/>
            <person name="Larvor E."/>
            <person name="Granier S."/>
            <person name="Pretzer C."/>
            <person name="Mach R.L."/>
            <person name="Farnleitner A.H."/>
            <person name="Ruppitsch W."/>
            <person name="Pleininger S."/>
            <person name="Indra A."/>
            <person name="Kirschner A.K.T."/>
        </authorList>
    </citation>
    <scope>NUCLEOTIDE SEQUENCE [LARGE SCALE GENOMIC DNA]</scope>
    <source>
        <strain evidence="13 15">A12JL36W90</strain>
    </source>
</reference>
<evidence type="ECO:0000313" key="12">
    <source>
        <dbReference type="EMBL" id="KAA1256207.1"/>
    </source>
</evidence>
<dbReference type="EMBL" id="VUAA01000002">
    <property type="protein sequence ID" value="KAA1256207.1"/>
    <property type="molecule type" value="Genomic_DNA"/>
</dbReference>
<comment type="similarity">
    <text evidence="6">Belongs to the methyl-accepting chemotaxis (MCP) protein family.</text>
</comment>
<dbReference type="Proteomes" id="UP000323225">
    <property type="component" value="Unassembled WGS sequence"/>
</dbReference>
<sequence length="626" mass="68074">MDVTQLSQKQKITLFILVLCLGFIGLAVFTAQSLSKMNSQYQQSGDVTAGSAALFATQAQLFELAAEREHLSSNKVSEIKTRLAQLMQKVEGDKRFLAENNFANEGNALQQAVQAFNDDMQPWLEIKGELGFNVDDGKLADLKKLAATIEKKIDETGMVTINSDFQAMIKAQQNYLLQPNEQNLRLFNRALAGFVSMSQSYAMLDLYKAEIEQFKTTFLRVSELSQQVKDIEKNLLSSEATAQGVIESTAQRLEEVSSRYQSLAEKAGEQTLLSILVACVILAVLTVLLFMMVSFSLSKALTQIGRVLEKLSSGDLSQRLALTSNKKDEFNQLAFAVNKSCENLGGLVHVVQDRSVALSGDAVALNQAIDNLVRGQSDVMDQTQRLASATEEVSLTTQQVSHSLEVVANVSKASTLAAAEGSKVISAAIGSLREVGSILQSAASHIQQLEQASAKVDSVMDIINGIAEQTNLLALNAAIEAARAGEQGRGFAVVADEVRSLAVRTVNAVSEISGTIETMKKESAEVILFMNQSEQTMEEGQSKGNQAMQALQRITQGTDEAASQTERIFSSIKELSATSQAMAESMSQISSAMQALESYNTQLRVTSREVETRAESLEHDCRRFTL</sequence>
<dbReference type="SUPFAM" id="SSF58104">
    <property type="entry name" value="Methyl-accepting chemotaxis protein (MCP) signaling domain"/>
    <property type="match status" value="1"/>
</dbReference>
<dbReference type="GO" id="GO:0016020">
    <property type="term" value="C:membrane"/>
    <property type="evidence" value="ECO:0007669"/>
    <property type="project" value="UniProtKB-SubCell"/>
</dbReference>
<dbReference type="RefSeq" id="WP_000383587.1">
    <property type="nucleotide sequence ID" value="NZ_AP028804.1"/>
</dbReference>
<protein>
    <submittedName>
        <fullName evidence="13">Methyl-accepting chemotaxis protein</fullName>
    </submittedName>
</protein>
<feature type="domain" description="HAMP" evidence="11">
    <location>
        <begin position="295"/>
        <end position="349"/>
    </location>
</feature>
<feature type="domain" description="Methyl-accepting transducer" evidence="10">
    <location>
        <begin position="354"/>
        <end position="597"/>
    </location>
</feature>
<dbReference type="AlphaFoldDB" id="A0A085TD18"/>
<dbReference type="Pfam" id="PF00672">
    <property type="entry name" value="HAMP"/>
    <property type="match status" value="1"/>
</dbReference>
<evidence type="ECO:0000256" key="7">
    <source>
        <dbReference type="PROSITE-ProRule" id="PRU00284"/>
    </source>
</evidence>
<gene>
    <name evidence="12" type="ORF">F0M16_02470</name>
    <name evidence="13" type="ORF">FLM02_10175</name>
    <name evidence="14" type="ORF">FXF03_13320</name>
</gene>
<dbReference type="InterPro" id="IPR003660">
    <property type="entry name" value="HAMP_dom"/>
</dbReference>
<dbReference type="SMART" id="SM00304">
    <property type="entry name" value="HAMP"/>
    <property type="match status" value="1"/>
</dbReference>
<evidence type="ECO:0000256" key="6">
    <source>
        <dbReference type="ARBA" id="ARBA00029447"/>
    </source>
</evidence>
<evidence type="ECO:0000256" key="4">
    <source>
        <dbReference type="ARBA" id="ARBA00023136"/>
    </source>
</evidence>
<evidence type="ECO:0000313" key="16">
    <source>
        <dbReference type="Proteomes" id="UP000323225"/>
    </source>
</evidence>
<dbReference type="PRINTS" id="PR00260">
    <property type="entry name" value="CHEMTRNSDUCR"/>
</dbReference>
<evidence type="ECO:0000256" key="1">
    <source>
        <dbReference type="ARBA" id="ARBA00004141"/>
    </source>
</evidence>
<dbReference type="GO" id="GO:0004888">
    <property type="term" value="F:transmembrane signaling receptor activity"/>
    <property type="evidence" value="ECO:0007669"/>
    <property type="project" value="InterPro"/>
</dbReference>
<dbReference type="InterPro" id="IPR004089">
    <property type="entry name" value="MCPsignal_dom"/>
</dbReference>
<dbReference type="FunFam" id="1.10.287.950:FF:000016">
    <property type="entry name" value="Methyl-accepting chemotaxis protein"/>
    <property type="match status" value="1"/>
</dbReference>
<dbReference type="PROSITE" id="PS50885">
    <property type="entry name" value="HAMP"/>
    <property type="match status" value="1"/>
</dbReference>
<dbReference type="CDD" id="cd11386">
    <property type="entry name" value="MCP_signal"/>
    <property type="match status" value="1"/>
</dbReference>
<organism evidence="13 15">
    <name type="scientific">Vibrio cholerae</name>
    <dbReference type="NCBI Taxonomy" id="666"/>
    <lineage>
        <taxon>Bacteria</taxon>
        <taxon>Pseudomonadati</taxon>
        <taxon>Pseudomonadota</taxon>
        <taxon>Gammaproteobacteria</taxon>
        <taxon>Vibrionales</taxon>
        <taxon>Vibrionaceae</taxon>
        <taxon>Vibrio</taxon>
    </lineage>
</organism>
<dbReference type="PANTHER" id="PTHR32089:SF119">
    <property type="entry name" value="METHYL-ACCEPTING CHEMOTAXIS PROTEIN CTPL"/>
    <property type="match status" value="1"/>
</dbReference>
<feature type="transmembrane region" description="Helical" evidence="9">
    <location>
        <begin position="12"/>
        <end position="31"/>
    </location>
</feature>
<dbReference type="InterPro" id="IPR004090">
    <property type="entry name" value="Chemotax_Me-accpt_rcpt"/>
</dbReference>
<dbReference type="PANTHER" id="PTHR32089">
    <property type="entry name" value="METHYL-ACCEPTING CHEMOTAXIS PROTEIN MCPB"/>
    <property type="match status" value="1"/>
</dbReference>
<keyword evidence="5 7" id="KW-0807">Transducer</keyword>
<dbReference type="Gene3D" id="1.10.287.950">
    <property type="entry name" value="Methyl-accepting chemotaxis protein"/>
    <property type="match status" value="1"/>
</dbReference>
<evidence type="ECO:0000256" key="5">
    <source>
        <dbReference type="ARBA" id="ARBA00023224"/>
    </source>
</evidence>
<dbReference type="EMBL" id="VSIJ01000033">
    <property type="protein sequence ID" value="TXX65426.1"/>
    <property type="molecule type" value="Genomic_DNA"/>
</dbReference>
<evidence type="ECO:0000256" key="2">
    <source>
        <dbReference type="ARBA" id="ARBA00022692"/>
    </source>
</evidence>
<dbReference type="Proteomes" id="UP000323819">
    <property type="component" value="Unassembled WGS sequence"/>
</dbReference>
<dbReference type="Proteomes" id="UP000319979">
    <property type="component" value="Unassembled WGS sequence"/>
</dbReference>
<feature type="coiled-coil region" evidence="8">
    <location>
        <begin position="221"/>
        <end position="266"/>
    </location>
</feature>